<dbReference type="Pfam" id="PF19622">
    <property type="entry name" value="DUF6127"/>
    <property type="match status" value="1"/>
</dbReference>
<dbReference type="EMBL" id="CP001751">
    <property type="protein sequence ID" value="ADE40510.1"/>
    <property type="molecule type" value="Genomic_DNA"/>
</dbReference>
<evidence type="ECO:0000313" key="3">
    <source>
        <dbReference type="EMBL" id="ADE40510.1"/>
    </source>
</evidence>
<dbReference type="HOGENOM" id="CLU_2247851_0_0_5"/>
<reference evidence="3 4" key="1">
    <citation type="journal article" date="2010" name="J. Bacteriol.">
        <title>Complete genome sequence of "Candidatus Puniceispirillum marinum" IMCC1322, a representative of the SAR116 clade in the Alphaproteobacteria.</title>
        <authorList>
            <person name="Oh H.M."/>
            <person name="Kwon K.K."/>
            <person name="Kang I."/>
            <person name="Kang S.G."/>
            <person name="Lee J.H."/>
            <person name="Kim S.J."/>
            <person name="Cho J.C."/>
        </authorList>
    </citation>
    <scope>NUCLEOTIDE SEQUENCE [LARGE SCALE GENOMIC DNA]</scope>
    <source>
        <strain evidence="3 4">IMCC1322</strain>
    </source>
</reference>
<keyword evidence="2" id="KW-0472">Membrane</keyword>
<dbReference type="AlphaFoldDB" id="D5BPK8"/>
<dbReference type="InterPro" id="IPR046130">
    <property type="entry name" value="DUF6127"/>
</dbReference>
<evidence type="ECO:0000256" key="1">
    <source>
        <dbReference type="SAM" id="MobiDB-lite"/>
    </source>
</evidence>
<keyword evidence="2" id="KW-1133">Transmembrane helix</keyword>
<name>D5BPK8_PUNMI</name>
<feature type="region of interest" description="Disordered" evidence="1">
    <location>
        <begin position="1"/>
        <end position="32"/>
    </location>
</feature>
<keyword evidence="2" id="KW-0812">Transmembrane</keyword>
<evidence type="ECO:0000256" key="2">
    <source>
        <dbReference type="SAM" id="Phobius"/>
    </source>
</evidence>
<accession>D5BPK8</accession>
<feature type="compositionally biased region" description="Basic and acidic residues" evidence="1">
    <location>
        <begin position="18"/>
        <end position="31"/>
    </location>
</feature>
<feature type="transmembrane region" description="Helical" evidence="2">
    <location>
        <begin position="80"/>
        <end position="100"/>
    </location>
</feature>
<proteinExistence type="predicted"/>
<dbReference type="Proteomes" id="UP000007460">
    <property type="component" value="Chromosome"/>
</dbReference>
<dbReference type="STRING" id="488538.SAR116_2267"/>
<gene>
    <name evidence="3" type="ordered locus">SAR116_2267</name>
</gene>
<organism evidence="3 4">
    <name type="scientific">Puniceispirillum marinum (strain IMCC1322)</name>
    <dbReference type="NCBI Taxonomy" id="488538"/>
    <lineage>
        <taxon>Bacteria</taxon>
        <taxon>Pseudomonadati</taxon>
        <taxon>Pseudomonadota</taxon>
        <taxon>Alphaproteobacteria</taxon>
        <taxon>Candidatus Puniceispirillales</taxon>
        <taxon>Candidatus Puniceispirillaceae</taxon>
        <taxon>Candidatus Puniceispirillum</taxon>
    </lineage>
</organism>
<dbReference type="RefSeq" id="WP_013047137.1">
    <property type="nucleotide sequence ID" value="NC_014010.1"/>
</dbReference>
<protein>
    <submittedName>
        <fullName evidence="3">Hypothetical reguration protein</fullName>
    </submittedName>
</protein>
<sequence length="104" mass="11171">MPPSRSSLPPSPLVPTADKLETGKAEPDHDTQMQAAIDAVITRRLADLGLDDADARADLADLRAGLASLRKLRFGLIQKCVGWFVQAALMLMGLGILVILSHQQ</sequence>
<keyword evidence="4" id="KW-1185">Reference proteome</keyword>
<feature type="compositionally biased region" description="Pro residues" evidence="1">
    <location>
        <begin position="1"/>
        <end position="13"/>
    </location>
</feature>
<dbReference type="KEGG" id="apb:SAR116_2267"/>
<evidence type="ECO:0000313" key="4">
    <source>
        <dbReference type="Proteomes" id="UP000007460"/>
    </source>
</evidence>